<keyword evidence="3" id="KW-0479">Metal-binding</keyword>
<evidence type="ECO:0000256" key="1">
    <source>
        <dbReference type="ARBA" id="ARBA00004496"/>
    </source>
</evidence>
<keyword evidence="2" id="KW-0963">Cytoplasm</keyword>
<evidence type="ECO:0000313" key="9">
    <source>
        <dbReference type="EMBL" id="QGN17163.1"/>
    </source>
</evidence>
<feature type="zinc finger region" description="RING-Gid-type" evidence="6">
    <location>
        <begin position="335"/>
        <end position="378"/>
    </location>
</feature>
<reference evidence="9 10" key="1">
    <citation type="submission" date="2016-03" db="EMBL/GenBank/DDBJ databases">
        <title>How can Kluyveromyces marxianus grow so fast - potential evolutionary course in Saccharomyces Complex revealed by comparative genomics.</title>
        <authorList>
            <person name="Mo W."/>
            <person name="Lu W."/>
            <person name="Yang X."/>
            <person name="Qi J."/>
            <person name="Lv H."/>
        </authorList>
    </citation>
    <scope>NUCLEOTIDE SEQUENCE [LARGE SCALE GENOMIC DNA]</scope>
    <source>
        <strain evidence="9 10">FIM1</strain>
    </source>
</reference>
<dbReference type="InterPro" id="IPR045098">
    <property type="entry name" value="Fyv10_fam"/>
</dbReference>
<organism evidence="9 10">
    <name type="scientific">Kluyveromyces marxianus</name>
    <name type="common">Yeast</name>
    <name type="synonym">Candida kefyr</name>
    <dbReference type="NCBI Taxonomy" id="4911"/>
    <lineage>
        <taxon>Eukaryota</taxon>
        <taxon>Fungi</taxon>
        <taxon>Dikarya</taxon>
        <taxon>Ascomycota</taxon>
        <taxon>Saccharomycotina</taxon>
        <taxon>Saccharomycetes</taxon>
        <taxon>Saccharomycetales</taxon>
        <taxon>Saccharomycetaceae</taxon>
        <taxon>Kluyveromyces</taxon>
    </lineage>
</organism>
<name>A0ABX6EXZ5_KLUMA</name>
<dbReference type="InterPro" id="IPR044063">
    <property type="entry name" value="ZF_RING_GID"/>
</dbReference>
<evidence type="ECO:0000256" key="3">
    <source>
        <dbReference type="ARBA" id="ARBA00022723"/>
    </source>
</evidence>
<evidence type="ECO:0000256" key="4">
    <source>
        <dbReference type="ARBA" id="ARBA00022771"/>
    </source>
</evidence>
<protein>
    <submittedName>
        <fullName evidence="9">Sporulation protein RMD5</fullName>
    </submittedName>
</protein>
<dbReference type="PANTHER" id="PTHR12170:SF3">
    <property type="entry name" value="GH10162P"/>
    <property type="match status" value="1"/>
</dbReference>
<dbReference type="EMBL" id="CP015059">
    <property type="protein sequence ID" value="QGN17163.1"/>
    <property type="molecule type" value="Genomic_DNA"/>
</dbReference>
<dbReference type="PROSITE" id="PS50897">
    <property type="entry name" value="CTLH"/>
    <property type="match status" value="1"/>
</dbReference>
<dbReference type="Pfam" id="PF10607">
    <property type="entry name" value="CTLH"/>
    <property type="match status" value="1"/>
</dbReference>
<evidence type="ECO:0000256" key="2">
    <source>
        <dbReference type="ARBA" id="ARBA00022490"/>
    </source>
</evidence>
<evidence type="ECO:0000259" key="7">
    <source>
        <dbReference type="PROSITE" id="PS50897"/>
    </source>
</evidence>
<dbReference type="InterPro" id="IPR006595">
    <property type="entry name" value="CTLH_C"/>
</dbReference>
<keyword evidence="4 6" id="KW-0863">Zinc-finger</keyword>
<proteinExistence type="predicted"/>
<evidence type="ECO:0000256" key="5">
    <source>
        <dbReference type="ARBA" id="ARBA00022833"/>
    </source>
</evidence>
<dbReference type="InterPro" id="IPR024964">
    <property type="entry name" value="CTLH/CRA"/>
</dbReference>
<dbReference type="PANTHER" id="PTHR12170">
    <property type="entry name" value="MACROPHAGE ERYTHROBLAST ATTACHER-RELATED"/>
    <property type="match status" value="1"/>
</dbReference>
<dbReference type="PROSITE" id="PS51867">
    <property type="entry name" value="ZF_RING_GID"/>
    <property type="match status" value="1"/>
</dbReference>
<evidence type="ECO:0000313" key="10">
    <source>
        <dbReference type="Proteomes" id="UP000422736"/>
    </source>
</evidence>
<accession>A0ABX6EXZ5</accession>
<dbReference type="CDD" id="cd16652">
    <property type="entry name" value="dRING_Rmd5p-like"/>
    <property type="match status" value="1"/>
</dbReference>
<feature type="domain" description="RING-Gid-type" evidence="8">
    <location>
        <begin position="335"/>
        <end position="378"/>
    </location>
</feature>
<feature type="domain" description="CTLH" evidence="7">
    <location>
        <begin position="161"/>
        <end position="212"/>
    </location>
</feature>
<dbReference type="InterPro" id="IPR037683">
    <property type="entry name" value="Rmd5_dRing"/>
</dbReference>
<gene>
    <name evidence="9" type="primary">RMD5</name>
    <name evidence="9" type="ORF">FIM1_3894</name>
</gene>
<sequence length="396" mass="45549">MSTLLENLDQQWVQSKLYADPEDRVTHLGKCVEEVHDFKIQLKKLKAHLIKHGSSPQKRQIIKEKLSKTHKHWDSSMKKSLSSSISTYKKFSKTCVKPLNEFQLDSVYVNRINPQRLQYLDRAIYTHIARYYTTSANGDSPEEMLSYLNSAYNIPRNIAADYIEMAIIIKEMRSGSLNSCIRWCQENGLEMLNFQLHYLHAMSLLSENKPMDCYSYIQKNLAPTVSKSSHLRMAKPVSALLAKIIIGDTISSNKVHNYLEICVECFSKQYCLRNRLPLHSALFLVVLSGVIGFQVFTKYEAIRKVSHVDWSTADELPFQVKLPSFLSNYHPIFICPVLKEETTKDNPPYSLPCHHILSKKSLDKLSKNGTCNFKCPYCPVMSTKAKTKRVNFIKLP</sequence>
<evidence type="ECO:0000256" key="6">
    <source>
        <dbReference type="PROSITE-ProRule" id="PRU01215"/>
    </source>
</evidence>
<comment type="subcellular location">
    <subcellularLocation>
        <location evidence="1">Cytoplasm</location>
    </subcellularLocation>
</comment>
<dbReference type="SMART" id="SM00668">
    <property type="entry name" value="CTLH"/>
    <property type="match status" value="1"/>
</dbReference>
<keyword evidence="5" id="KW-0862">Zinc</keyword>
<dbReference type="SUPFAM" id="SSF57850">
    <property type="entry name" value="RING/U-box"/>
    <property type="match status" value="1"/>
</dbReference>
<dbReference type="Proteomes" id="UP000422736">
    <property type="component" value="Chromosome 6"/>
</dbReference>
<evidence type="ECO:0000259" key="8">
    <source>
        <dbReference type="PROSITE" id="PS51867"/>
    </source>
</evidence>
<keyword evidence="10" id="KW-1185">Reference proteome</keyword>